<accession>A0A0P6IYZ7</accession>
<comment type="similarity">
    <text evidence="2 8">Belongs to the serpin family.</text>
</comment>
<dbReference type="AlphaFoldDB" id="A0A0P6IYZ7"/>
<dbReference type="InterPro" id="IPR036186">
    <property type="entry name" value="Serpin_sf"/>
</dbReference>
<dbReference type="Gene3D" id="3.30.497.10">
    <property type="entry name" value="Antithrombin, subunit I, domain 2"/>
    <property type="match status" value="1"/>
</dbReference>
<evidence type="ECO:0000256" key="2">
    <source>
        <dbReference type="ARBA" id="ARBA00009500"/>
    </source>
</evidence>
<dbReference type="SMART" id="SM00093">
    <property type="entry name" value="SERPIN"/>
    <property type="match status" value="1"/>
</dbReference>
<dbReference type="Pfam" id="PF00079">
    <property type="entry name" value="Serpin"/>
    <property type="match status" value="1"/>
</dbReference>
<keyword evidence="5" id="KW-0732">Signal</keyword>
<dbReference type="GO" id="GO:0004867">
    <property type="term" value="F:serine-type endopeptidase inhibitor activity"/>
    <property type="evidence" value="ECO:0007669"/>
    <property type="project" value="UniProtKB-KW"/>
</dbReference>
<feature type="region of interest" description="Disordered" evidence="9">
    <location>
        <begin position="61"/>
        <end position="83"/>
    </location>
</feature>
<evidence type="ECO:0000256" key="6">
    <source>
        <dbReference type="ARBA" id="ARBA00022900"/>
    </source>
</evidence>
<sequence>NRNRSTRVLIQSSSQKHSTAFIVCLLFTCAALQFPKRQMTPRVDRFLFLLLLISISVNPNECRKSQRPRPASRFSEPTEPQPTQDAQFDWQLIKYMLRQDSRNVAFSTFSAKFLLNMLYEGTSIYSATQQELNEPLKRSPDIHETPKCVTIMNTLTKNAEQFLVSSRVFADSMVAVSQKYATILDMQYNASIDNVSFQEPEIAANTINSWVSNSTRGMIPKMVRAQNIRDSVLLLLNAIYFKGLWVNVFLPSATSIQPFRTASGQTVQVPFMKQIQDHYYADSKELNAQLVRLPYADGRFSMIVVLPNVNSNLNELLNALTSESINEAIRSMDETEVNLQLPRFQIDYDCSLKSGLQQLGINRIFQDNAELGLIFRGGPVPAKVSDVLQKTVIVVDEKGSTASSASGSSLVFTIASEPELFIVNRPFMFFIEEESTGAVVFAGKVENPAQ</sequence>
<keyword evidence="3" id="KW-0964">Secreted</keyword>
<feature type="non-terminal residue" evidence="11">
    <location>
        <position position="1"/>
    </location>
</feature>
<evidence type="ECO:0000256" key="7">
    <source>
        <dbReference type="ARBA" id="ARBA00023180"/>
    </source>
</evidence>
<dbReference type="PANTHER" id="PTHR11461:SF357">
    <property type="entry name" value="SERINE PROTEASE INHIBITOR 27A"/>
    <property type="match status" value="1"/>
</dbReference>
<dbReference type="InParanoid" id="A0A0P6IYZ7"/>
<keyword evidence="7" id="KW-0325">Glycoprotein</keyword>
<dbReference type="VEuPathDB" id="VectorBase:AAEL005665"/>
<organism evidence="11">
    <name type="scientific">Aedes aegypti</name>
    <name type="common">Yellowfever mosquito</name>
    <name type="synonym">Culex aegypti</name>
    <dbReference type="NCBI Taxonomy" id="7159"/>
    <lineage>
        <taxon>Eukaryota</taxon>
        <taxon>Metazoa</taxon>
        <taxon>Ecdysozoa</taxon>
        <taxon>Arthropoda</taxon>
        <taxon>Hexapoda</taxon>
        <taxon>Insecta</taxon>
        <taxon>Pterygota</taxon>
        <taxon>Neoptera</taxon>
        <taxon>Endopterygota</taxon>
        <taxon>Diptera</taxon>
        <taxon>Nematocera</taxon>
        <taxon>Culicoidea</taxon>
        <taxon>Culicidae</taxon>
        <taxon>Culicinae</taxon>
        <taxon>Aedini</taxon>
        <taxon>Aedes</taxon>
        <taxon>Stegomyia</taxon>
    </lineage>
</organism>
<dbReference type="Gene3D" id="2.30.39.10">
    <property type="entry name" value="Alpha-1-antitrypsin, domain 1"/>
    <property type="match status" value="1"/>
</dbReference>
<evidence type="ECO:0000256" key="8">
    <source>
        <dbReference type="RuleBase" id="RU000411"/>
    </source>
</evidence>
<keyword evidence="6" id="KW-0722">Serine protease inhibitor</keyword>
<keyword evidence="4" id="KW-0646">Protease inhibitor</keyword>
<evidence type="ECO:0000256" key="9">
    <source>
        <dbReference type="SAM" id="MobiDB-lite"/>
    </source>
</evidence>
<comment type="subcellular location">
    <subcellularLocation>
        <location evidence="1">Secreted</location>
    </subcellularLocation>
</comment>
<reference evidence="11" key="1">
    <citation type="journal article" date="2016" name="PLoS ONE">
        <title>A Deep Insight into the Sialome of Male and Female Aedes aegypti Mosquitoes.</title>
        <authorList>
            <person name="Ribeiro J.M."/>
            <person name="Martin-Martin I."/>
            <person name="Arca B."/>
            <person name="Calvo E."/>
        </authorList>
    </citation>
    <scope>NUCLEOTIDE SEQUENCE</scope>
    <source>
        <strain evidence="11">Liverpool</strain>
        <tissue evidence="11">Salivary glands</tissue>
    </source>
</reference>
<dbReference type="SUPFAM" id="SSF56574">
    <property type="entry name" value="Serpins"/>
    <property type="match status" value="1"/>
</dbReference>
<dbReference type="InterPro" id="IPR023796">
    <property type="entry name" value="Serpin_dom"/>
</dbReference>
<evidence type="ECO:0000256" key="5">
    <source>
        <dbReference type="ARBA" id="ARBA00022729"/>
    </source>
</evidence>
<dbReference type="FunFam" id="2.30.39.10:FF:000030">
    <property type="entry name" value="Serpin 2"/>
    <property type="match status" value="1"/>
</dbReference>
<dbReference type="GO" id="GO:0005615">
    <property type="term" value="C:extracellular space"/>
    <property type="evidence" value="ECO:0007669"/>
    <property type="project" value="InterPro"/>
</dbReference>
<feature type="domain" description="Serpin" evidence="10">
    <location>
        <begin position="90"/>
        <end position="448"/>
    </location>
</feature>
<dbReference type="InterPro" id="IPR042185">
    <property type="entry name" value="Serpin_sf_2"/>
</dbReference>
<dbReference type="InterPro" id="IPR042178">
    <property type="entry name" value="Serpin_sf_1"/>
</dbReference>
<dbReference type="InterPro" id="IPR000215">
    <property type="entry name" value="Serpin_fam"/>
</dbReference>
<dbReference type="InterPro" id="IPR023795">
    <property type="entry name" value="Serpin_CS"/>
</dbReference>
<evidence type="ECO:0000256" key="3">
    <source>
        <dbReference type="ARBA" id="ARBA00022525"/>
    </source>
</evidence>
<evidence type="ECO:0000313" key="11">
    <source>
        <dbReference type="EMBL" id="JAN95062.1"/>
    </source>
</evidence>
<dbReference type="PROSITE" id="PS00284">
    <property type="entry name" value="SERPIN"/>
    <property type="match status" value="1"/>
</dbReference>
<dbReference type="EMBL" id="GDUN01000857">
    <property type="protein sequence ID" value="JAN95062.1"/>
    <property type="molecule type" value="mRNA"/>
</dbReference>
<protein>
    <submittedName>
        <fullName evidence="11">Putative serine proteinase inhibitor</fullName>
    </submittedName>
</protein>
<evidence type="ECO:0000259" key="10">
    <source>
        <dbReference type="SMART" id="SM00093"/>
    </source>
</evidence>
<proteinExistence type="evidence at transcript level"/>
<name>A0A0P6IYZ7_AEDAE</name>
<dbReference type="PANTHER" id="PTHR11461">
    <property type="entry name" value="SERINE PROTEASE INHIBITOR, SERPIN"/>
    <property type="match status" value="1"/>
</dbReference>
<evidence type="ECO:0000256" key="1">
    <source>
        <dbReference type="ARBA" id="ARBA00004613"/>
    </source>
</evidence>
<evidence type="ECO:0000256" key="4">
    <source>
        <dbReference type="ARBA" id="ARBA00022690"/>
    </source>
</evidence>
<dbReference type="FunFam" id="2.10.310.10:FF:000001">
    <property type="entry name" value="Serpin family A member 1"/>
    <property type="match status" value="1"/>
</dbReference>